<comment type="caution">
    <text evidence="1">The sequence shown here is derived from an EMBL/GenBank/DDBJ whole genome shotgun (WGS) entry which is preliminary data.</text>
</comment>
<dbReference type="RefSeq" id="WP_057735001.1">
    <property type="nucleotide sequence ID" value="NZ_AZFS01000064.1"/>
</dbReference>
<gene>
    <name evidence="1" type="ORF">FD28_GL001154</name>
</gene>
<dbReference type="Gene3D" id="3.40.1620.10">
    <property type="entry name" value="YefM-like domain"/>
    <property type="match status" value="1"/>
</dbReference>
<name>A0A0R1UQT3_9LACO</name>
<protein>
    <submittedName>
        <fullName evidence="1">Uncharacterized protein</fullName>
    </submittedName>
</protein>
<evidence type="ECO:0000313" key="2">
    <source>
        <dbReference type="Proteomes" id="UP000051580"/>
    </source>
</evidence>
<dbReference type="Proteomes" id="UP000051580">
    <property type="component" value="Unassembled WGS sequence"/>
</dbReference>
<dbReference type="EMBL" id="AZFS01000064">
    <property type="protein sequence ID" value="KRL93282.1"/>
    <property type="molecule type" value="Genomic_DNA"/>
</dbReference>
<dbReference type="AlphaFoldDB" id="A0A0R1UQT3"/>
<proteinExistence type="predicted"/>
<organism evidence="1 2">
    <name type="scientific">Levilactobacillus hammesii DSM 16381</name>
    <dbReference type="NCBI Taxonomy" id="1423753"/>
    <lineage>
        <taxon>Bacteria</taxon>
        <taxon>Bacillati</taxon>
        <taxon>Bacillota</taxon>
        <taxon>Bacilli</taxon>
        <taxon>Lactobacillales</taxon>
        <taxon>Lactobacillaceae</taxon>
        <taxon>Levilactobacillus</taxon>
    </lineage>
</organism>
<dbReference type="PATRIC" id="fig|1423753.3.peg.1201"/>
<dbReference type="OrthoDB" id="9915184at2"/>
<keyword evidence="2" id="KW-1185">Reference proteome</keyword>
<evidence type="ECO:0000313" key="1">
    <source>
        <dbReference type="EMBL" id="KRL93282.1"/>
    </source>
</evidence>
<reference evidence="1 2" key="1">
    <citation type="journal article" date="2015" name="Genome Announc.">
        <title>Expanding the biotechnology potential of lactobacilli through comparative genomics of 213 strains and associated genera.</title>
        <authorList>
            <person name="Sun Z."/>
            <person name="Harris H.M."/>
            <person name="McCann A."/>
            <person name="Guo C."/>
            <person name="Argimon S."/>
            <person name="Zhang W."/>
            <person name="Yang X."/>
            <person name="Jeffery I.B."/>
            <person name="Cooney J.C."/>
            <person name="Kagawa T.F."/>
            <person name="Liu W."/>
            <person name="Song Y."/>
            <person name="Salvetti E."/>
            <person name="Wrobel A."/>
            <person name="Rasinkangas P."/>
            <person name="Parkhill J."/>
            <person name="Rea M.C."/>
            <person name="O'Sullivan O."/>
            <person name="Ritari J."/>
            <person name="Douillard F.P."/>
            <person name="Paul Ross R."/>
            <person name="Yang R."/>
            <person name="Briner A.E."/>
            <person name="Felis G.E."/>
            <person name="de Vos W.M."/>
            <person name="Barrangou R."/>
            <person name="Klaenhammer T.R."/>
            <person name="Caufield P.W."/>
            <person name="Cui Y."/>
            <person name="Zhang H."/>
            <person name="O'Toole P.W."/>
        </authorList>
    </citation>
    <scope>NUCLEOTIDE SEQUENCE [LARGE SCALE GENOMIC DNA]</scope>
    <source>
        <strain evidence="1 2">DSM 16381</strain>
    </source>
</reference>
<accession>A0A0R1UQT3</accession>
<sequence length="67" mass="7427">MKNQNNDKTTQTDLNQLMHQVATQHRPIRLHSSTDDADVVLISQADLDTAQAVIKASIGRNVPFLMA</sequence>